<organism evidence="3 4">
    <name type="scientific">Euplotes crassus</name>
    <dbReference type="NCBI Taxonomy" id="5936"/>
    <lineage>
        <taxon>Eukaryota</taxon>
        <taxon>Sar</taxon>
        <taxon>Alveolata</taxon>
        <taxon>Ciliophora</taxon>
        <taxon>Intramacronucleata</taxon>
        <taxon>Spirotrichea</taxon>
        <taxon>Hypotrichia</taxon>
        <taxon>Euplotida</taxon>
        <taxon>Euplotidae</taxon>
        <taxon>Moneuplotes</taxon>
    </lineage>
</organism>
<dbReference type="Gene3D" id="3.90.640.10">
    <property type="entry name" value="Actin, Chain A, domain 4"/>
    <property type="match status" value="1"/>
</dbReference>
<evidence type="ECO:0000256" key="2">
    <source>
        <dbReference type="ARBA" id="ARBA00022840"/>
    </source>
</evidence>
<dbReference type="Proteomes" id="UP001295684">
    <property type="component" value="Unassembled WGS sequence"/>
</dbReference>
<sequence length="583" mass="66056">MAILKDDTSYTHVIAIDFGTGASGYGIAPMLVEAGQKPRIEVFNPCDDLDDQKTSTAILFDDEGNFLAFGTHALQRYAEILDDEESALLFQSYKMHLLHMDENAVSLDARELPLMKVISESLKYIADKAVEKLTEQIGKVINSKIRWVLTVPALWGEDHKQFMRKAAMNAGIIDSLNSPNLLLSLEPEGASIQCREDAEENIRNSLDKDKIVMVLDCGGGTVDITVHKLMCEPEENFLCEEFLPSSGGCEWGSKYVDAHFEKFLEKLFGEELYADYKRNALARLEILKHFEMLKRKFNPGKEERSRLQLSYLGDDLSSSRLKELIEEWNSNIPDPLIQLKKRGASGIDIPPTLMKSFFEPLFEKITEKVNELMQESVSSKGEEINFIFMVGGFSESPYLKAVIKETFEREDLHILVPRRPQVSVIRGACLFGINPRSITSRISKKTYGINTLTTFDPEKHPEEKKVIIEGEEFCEDVFDAFVKKDHSVGIDEVHVKTYCPVRARQTVMRIIFYCTEQEDVLFIDDEHVEQLGELSIDIGRPFQSVEDKTVKVTLVFGATNISATATNFEGTELRNCDFKFESS</sequence>
<comment type="caution">
    <text evidence="3">The sequence shown here is derived from an EMBL/GenBank/DDBJ whole genome shotgun (WGS) entry which is preliminary data.</text>
</comment>
<dbReference type="GO" id="GO:0140662">
    <property type="term" value="F:ATP-dependent protein folding chaperone"/>
    <property type="evidence" value="ECO:0007669"/>
    <property type="project" value="InterPro"/>
</dbReference>
<keyword evidence="4" id="KW-1185">Reference proteome</keyword>
<reference evidence="3" key="1">
    <citation type="submission" date="2023-07" db="EMBL/GenBank/DDBJ databases">
        <authorList>
            <consortium name="AG Swart"/>
            <person name="Singh M."/>
            <person name="Singh A."/>
            <person name="Seah K."/>
            <person name="Emmerich C."/>
        </authorList>
    </citation>
    <scope>NUCLEOTIDE SEQUENCE</scope>
    <source>
        <strain evidence="3">DP1</strain>
    </source>
</reference>
<evidence type="ECO:0000313" key="3">
    <source>
        <dbReference type="EMBL" id="CAI2363030.1"/>
    </source>
</evidence>
<gene>
    <name evidence="3" type="ORF">ECRASSUSDP1_LOCUS4360</name>
</gene>
<dbReference type="InterPro" id="IPR043129">
    <property type="entry name" value="ATPase_NBD"/>
</dbReference>
<dbReference type="GO" id="GO:0005524">
    <property type="term" value="F:ATP binding"/>
    <property type="evidence" value="ECO:0007669"/>
    <property type="project" value="UniProtKB-KW"/>
</dbReference>
<dbReference type="InterPro" id="IPR013126">
    <property type="entry name" value="Hsp_70_fam"/>
</dbReference>
<dbReference type="AlphaFoldDB" id="A0AAD1XA53"/>
<dbReference type="PANTHER" id="PTHR14187:SF5">
    <property type="entry name" value="HEAT SHOCK 70 KDA PROTEIN 12A"/>
    <property type="match status" value="1"/>
</dbReference>
<keyword evidence="1" id="KW-0547">Nucleotide-binding</keyword>
<name>A0AAD1XA53_EUPCR</name>
<dbReference type="EMBL" id="CAMPGE010004183">
    <property type="protein sequence ID" value="CAI2363030.1"/>
    <property type="molecule type" value="Genomic_DNA"/>
</dbReference>
<dbReference type="Pfam" id="PF00012">
    <property type="entry name" value="HSP70"/>
    <property type="match status" value="2"/>
</dbReference>
<keyword evidence="2" id="KW-0067">ATP-binding</keyword>
<dbReference type="SUPFAM" id="SSF53067">
    <property type="entry name" value="Actin-like ATPase domain"/>
    <property type="match status" value="2"/>
</dbReference>
<evidence type="ECO:0000256" key="1">
    <source>
        <dbReference type="ARBA" id="ARBA00022741"/>
    </source>
</evidence>
<dbReference type="PANTHER" id="PTHR14187">
    <property type="entry name" value="ALPHA KINASE/ELONGATION FACTOR 2 KINASE"/>
    <property type="match status" value="1"/>
</dbReference>
<dbReference type="Gene3D" id="3.30.420.40">
    <property type="match status" value="3"/>
</dbReference>
<evidence type="ECO:0000313" key="4">
    <source>
        <dbReference type="Proteomes" id="UP001295684"/>
    </source>
</evidence>
<protein>
    <submittedName>
        <fullName evidence="3">Uncharacterized protein</fullName>
    </submittedName>
</protein>
<dbReference type="CDD" id="cd10229">
    <property type="entry name" value="ASKHA_NBD_HSP70_HSPA12"/>
    <property type="match status" value="1"/>
</dbReference>
<accession>A0AAD1XA53</accession>
<proteinExistence type="predicted"/>